<feature type="unsure residue" description="E or Q" evidence="2">
    <location>
        <position position="274"/>
    </location>
</feature>
<sequence>MVLRLFVGVLCLLVELGVAIHDGNCRSNFAKRSECTTGSNCSFAPLTHWNKLEVASYLETHPYRAAFTRIFRYPGYRVGLEVGVADGRFSELFLKENSGIGSWTWYMVEPFPTRALQDRAGLNSRGVLDRSKGKWAQHCIGSNAHIVFLRYKSNDPRLMKDLPDNGFDFIYLDGMHTYKYVRRELEHYWRKVRPGGILAGHDYCDFAEKPHTPCSGCGEVPRCGVYTEFNDQLKGKTVASQWGVVEAVHHWLNMSNAGLKLHNTVEEFSRLELEKESFDYDLVLTKTRNPSWFLFKPETL</sequence>
<evidence type="ECO:0000256" key="1">
    <source>
        <dbReference type="SAM" id="SignalP"/>
    </source>
</evidence>
<dbReference type="EMBL" id="GBEZ01002346">
    <property type="protein sequence ID" value="JAC82700.1"/>
    <property type="molecule type" value="Transcribed_RNA"/>
</dbReference>
<dbReference type="SUPFAM" id="SSF53335">
    <property type="entry name" value="S-adenosyl-L-methionine-dependent methyltransferases"/>
    <property type="match status" value="1"/>
</dbReference>
<evidence type="ECO:0000313" key="2">
    <source>
        <dbReference type="EMBL" id="JAC82700.1"/>
    </source>
</evidence>
<reference evidence="2" key="1">
    <citation type="submission" date="2014-05" db="EMBL/GenBank/DDBJ databases">
        <title>The transcriptome of the halophilic microalga Tetraselmis sp. GSL018 isolated from the Great Salt Lake, Utah.</title>
        <authorList>
            <person name="Jinkerson R.E."/>
            <person name="D'Adamo S."/>
            <person name="Posewitz M.C."/>
        </authorList>
    </citation>
    <scope>NUCLEOTIDE SEQUENCE</scope>
    <source>
        <strain evidence="2">GSL018</strain>
    </source>
</reference>
<dbReference type="Pfam" id="PF13578">
    <property type="entry name" value="Methyltransf_24"/>
    <property type="match status" value="1"/>
</dbReference>
<evidence type="ECO:0008006" key="3">
    <source>
        <dbReference type="Google" id="ProtNLM"/>
    </source>
</evidence>
<keyword evidence="1" id="KW-0732">Signal</keyword>
<feature type="chain" id="PRO_5001610396" description="Methyltransferase domain-containing protein" evidence="1">
    <location>
        <begin position="20"/>
        <end position="300"/>
    </location>
</feature>
<dbReference type="AlphaFoldDB" id="A0A061SII3"/>
<gene>
    <name evidence="2" type="ORF">TSPGSL018_5115</name>
</gene>
<proteinExistence type="predicted"/>
<organism evidence="2">
    <name type="scientific">Tetraselmis sp. GSL018</name>
    <dbReference type="NCBI Taxonomy" id="582737"/>
    <lineage>
        <taxon>Eukaryota</taxon>
        <taxon>Viridiplantae</taxon>
        <taxon>Chlorophyta</taxon>
        <taxon>core chlorophytes</taxon>
        <taxon>Chlorodendrophyceae</taxon>
        <taxon>Chlorodendrales</taxon>
        <taxon>Chlorodendraceae</taxon>
        <taxon>Tetraselmis</taxon>
    </lineage>
</organism>
<feature type="signal peptide" evidence="1">
    <location>
        <begin position="1"/>
        <end position="19"/>
    </location>
</feature>
<accession>A0A061SII3</accession>
<dbReference type="Gene3D" id="3.40.50.150">
    <property type="entry name" value="Vaccinia Virus protein VP39"/>
    <property type="match status" value="1"/>
</dbReference>
<dbReference type="InterPro" id="IPR029063">
    <property type="entry name" value="SAM-dependent_MTases_sf"/>
</dbReference>
<name>A0A061SII3_9CHLO</name>
<dbReference type="CDD" id="cd02440">
    <property type="entry name" value="AdoMet_MTases"/>
    <property type="match status" value="1"/>
</dbReference>
<protein>
    <recommendedName>
        <fullName evidence="3">Methyltransferase domain-containing protein</fullName>
    </recommendedName>
</protein>